<comment type="caution">
    <text evidence="1">The sequence shown here is derived from an EMBL/GenBank/DDBJ whole genome shotgun (WGS) entry which is preliminary data.</text>
</comment>
<organism evidence="1 2">
    <name type="scientific">Longibaculum muris</name>
    <dbReference type="NCBI Taxonomy" id="1796628"/>
    <lineage>
        <taxon>Bacteria</taxon>
        <taxon>Bacillati</taxon>
        <taxon>Bacillota</taxon>
        <taxon>Erysipelotrichia</taxon>
        <taxon>Erysipelotrichales</taxon>
        <taxon>Coprobacillaceae</taxon>
        <taxon>Longibaculum</taxon>
    </lineage>
</organism>
<dbReference type="AlphaFoldDB" id="A0A4V2W601"/>
<name>A0A4V2W601_9FIRM</name>
<evidence type="ECO:0000313" key="2">
    <source>
        <dbReference type="Proteomes" id="UP000295515"/>
    </source>
</evidence>
<dbReference type="Proteomes" id="UP000295515">
    <property type="component" value="Unassembled WGS sequence"/>
</dbReference>
<reference evidence="1 2" key="1">
    <citation type="submission" date="2019-03" db="EMBL/GenBank/DDBJ databases">
        <title>Genomic Encyclopedia of Type Strains, Phase IV (KMG-IV): sequencing the most valuable type-strain genomes for metagenomic binning, comparative biology and taxonomic classification.</title>
        <authorList>
            <person name="Goeker M."/>
        </authorList>
    </citation>
    <scope>NUCLEOTIDE SEQUENCE [LARGE SCALE GENOMIC DNA]</scope>
    <source>
        <strain evidence="1 2">DSM 29487</strain>
    </source>
</reference>
<accession>A0A4V2W601</accession>
<keyword evidence="2" id="KW-1185">Reference proteome</keyword>
<dbReference type="GeneID" id="98914176"/>
<sequence>MLLTYHDIYQFNLDLFDTVTTKYGYTDKGWKIFKEYYKDPDGYALDSSGFKEVDHIICTVDALISKNRIYEHVGFNDNFIDEYIISRQTPIMFFPKEKGGINTSRYSTFGDRIDYFLFDLKLYCNDEKCKMESTYELPNTNLWINSFNKDFSKIIDWLDIKGIFVTDNYDVLDLEKNDGSIIEEHKDNYSKKWTDSYYQTVKKKIEDFNKNK</sequence>
<evidence type="ECO:0000313" key="1">
    <source>
        <dbReference type="EMBL" id="TCW03052.1"/>
    </source>
</evidence>
<protein>
    <submittedName>
        <fullName evidence="1">Uncharacterized protein</fullName>
    </submittedName>
</protein>
<dbReference type="RefSeq" id="WP_132226168.1">
    <property type="nucleotide sequence ID" value="NZ_JANKBF010000002.1"/>
</dbReference>
<gene>
    <name evidence="1" type="ORF">EDD60_101358</name>
</gene>
<proteinExistence type="predicted"/>
<dbReference type="EMBL" id="SMCQ01000001">
    <property type="protein sequence ID" value="TCW03052.1"/>
    <property type="molecule type" value="Genomic_DNA"/>
</dbReference>